<dbReference type="Pfam" id="PF19112">
    <property type="entry name" value="VanA_C"/>
    <property type="match status" value="1"/>
</dbReference>
<evidence type="ECO:0000256" key="5">
    <source>
        <dbReference type="ARBA" id="ARBA00023014"/>
    </source>
</evidence>
<keyword evidence="4" id="KW-0408">Iron</keyword>
<evidence type="ECO:0000313" key="7">
    <source>
        <dbReference type="EMBL" id="MBB3925280.1"/>
    </source>
</evidence>
<dbReference type="EMBL" id="JACIDT010000003">
    <property type="protein sequence ID" value="MBB3925280.1"/>
    <property type="molecule type" value="Genomic_DNA"/>
</dbReference>
<dbReference type="GO" id="GO:0051537">
    <property type="term" value="F:2 iron, 2 sulfur cluster binding"/>
    <property type="evidence" value="ECO:0007669"/>
    <property type="project" value="UniProtKB-KW"/>
</dbReference>
<dbReference type="EC" id="1.14.13.82" evidence="7"/>
<dbReference type="PANTHER" id="PTHR21266">
    <property type="entry name" value="IRON-SULFUR DOMAIN CONTAINING PROTEIN"/>
    <property type="match status" value="1"/>
</dbReference>
<accession>A0A7W6BE83</accession>
<dbReference type="Gene3D" id="2.102.10.10">
    <property type="entry name" value="Rieske [2Fe-2S] iron-sulphur domain"/>
    <property type="match status" value="1"/>
</dbReference>
<keyword evidence="7" id="KW-0503">Monooxygenase</keyword>
<dbReference type="SUPFAM" id="SSF50022">
    <property type="entry name" value="ISP domain"/>
    <property type="match status" value="1"/>
</dbReference>
<protein>
    <submittedName>
        <fullName evidence="7">Vanillate O-demethylase monooxygenase subunit</fullName>
        <ecNumber evidence="7">1.14.13.82</ecNumber>
    </submittedName>
</protein>
<dbReference type="AlphaFoldDB" id="A0A7W6BE83"/>
<dbReference type="GO" id="GO:0008168">
    <property type="term" value="F:methyltransferase activity"/>
    <property type="evidence" value="ECO:0007669"/>
    <property type="project" value="UniProtKB-KW"/>
</dbReference>
<dbReference type="InterPro" id="IPR050584">
    <property type="entry name" value="Cholesterol_7-desaturase"/>
</dbReference>
<sequence length="354" mass="38792">MHPLKVEQPYPYEQWWVAAYSAEIGRTIAARTILGMPLILYRTEAGEAVALSGICPHRSFPLDQGCLVGDSVRCGYHGFTFAASGECVEVPSQSGVPTHSALRRYPVAERGDLIWIWTGSEETADPALLPDIESMGPGNPGWTVEQHPPATIAARYTLLIDNLLDLSHASFIHSDTIPAGEKVAALPVELIETEKSLNVRRLGCNLPPNPFFRLMFPDHDGPIDQSFDAEYFGPHLIRTGGALHASATGERLGTQNYIHLITPETPTTLRYFVVTARDFGADNAALGRLHLDMGTRIQPQDQAAIESIEKVLQTLAPHPREVSARVDTGALKVRKRLTDQIVAEQRARREPAAA</sequence>
<evidence type="ECO:0000256" key="2">
    <source>
        <dbReference type="ARBA" id="ARBA00022723"/>
    </source>
</evidence>
<proteinExistence type="predicted"/>
<keyword evidence="7" id="KW-0808">Transferase</keyword>
<dbReference type="SUPFAM" id="SSF55961">
    <property type="entry name" value="Bet v1-like"/>
    <property type="match status" value="1"/>
</dbReference>
<dbReference type="GO" id="GO:0032259">
    <property type="term" value="P:methylation"/>
    <property type="evidence" value="ECO:0007669"/>
    <property type="project" value="UniProtKB-KW"/>
</dbReference>
<dbReference type="PANTHER" id="PTHR21266:SF60">
    <property type="entry name" value="3-KETOSTEROID-9-ALPHA-MONOOXYGENASE, OXYGENASE COMPONENT"/>
    <property type="match status" value="1"/>
</dbReference>
<keyword evidence="2" id="KW-0479">Metal-binding</keyword>
<keyword evidence="1" id="KW-0001">2Fe-2S</keyword>
<organism evidence="7 8">
    <name type="scientific">Sphingobium jiangsuense</name>
    <dbReference type="NCBI Taxonomy" id="870476"/>
    <lineage>
        <taxon>Bacteria</taxon>
        <taxon>Pseudomonadati</taxon>
        <taxon>Pseudomonadota</taxon>
        <taxon>Alphaproteobacteria</taxon>
        <taxon>Sphingomonadales</taxon>
        <taxon>Sphingomonadaceae</taxon>
        <taxon>Sphingobium</taxon>
    </lineage>
</organism>
<dbReference type="PROSITE" id="PS51296">
    <property type="entry name" value="RIESKE"/>
    <property type="match status" value="1"/>
</dbReference>
<dbReference type="GO" id="GO:0046872">
    <property type="term" value="F:metal ion binding"/>
    <property type="evidence" value="ECO:0007669"/>
    <property type="project" value="UniProtKB-KW"/>
</dbReference>
<evidence type="ECO:0000256" key="1">
    <source>
        <dbReference type="ARBA" id="ARBA00022714"/>
    </source>
</evidence>
<keyword evidence="3 7" id="KW-0560">Oxidoreductase</keyword>
<evidence type="ECO:0000256" key="3">
    <source>
        <dbReference type="ARBA" id="ARBA00023002"/>
    </source>
</evidence>
<reference evidence="7 8" key="1">
    <citation type="submission" date="2020-08" db="EMBL/GenBank/DDBJ databases">
        <title>Genomic Encyclopedia of Type Strains, Phase IV (KMG-IV): sequencing the most valuable type-strain genomes for metagenomic binning, comparative biology and taxonomic classification.</title>
        <authorList>
            <person name="Goeker M."/>
        </authorList>
    </citation>
    <scope>NUCLEOTIDE SEQUENCE [LARGE SCALE GENOMIC DNA]</scope>
    <source>
        <strain evidence="7 8">DSM 26189</strain>
    </source>
</reference>
<dbReference type="InterPro" id="IPR044043">
    <property type="entry name" value="VanA_C_cat"/>
</dbReference>
<gene>
    <name evidence="7" type="ORF">GGR43_000993</name>
</gene>
<comment type="caution">
    <text evidence="7">The sequence shown here is derived from an EMBL/GenBank/DDBJ whole genome shotgun (WGS) entry which is preliminary data.</text>
</comment>
<dbReference type="Gene3D" id="3.90.380.10">
    <property type="entry name" value="Naphthalene 1,2-dioxygenase Alpha Subunit, Chain A, domain 1"/>
    <property type="match status" value="1"/>
</dbReference>
<dbReference type="InterPro" id="IPR036922">
    <property type="entry name" value="Rieske_2Fe-2S_sf"/>
</dbReference>
<feature type="domain" description="Rieske" evidence="6">
    <location>
        <begin position="16"/>
        <end position="116"/>
    </location>
</feature>
<dbReference type="RefSeq" id="WP_188070861.1">
    <property type="nucleotide sequence ID" value="NZ_BSPS01000009.1"/>
</dbReference>
<evidence type="ECO:0000259" key="6">
    <source>
        <dbReference type="PROSITE" id="PS51296"/>
    </source>
</evidence>
<dbReference type="Proteomes" id="UP000571950">
    <property type="component" value="Unassembled WGS sequence"/>
</dbReference>
<name>A0A7W6BE83_9SPHN</name>
<dbReference type="GO" id="GO:0018489">
    <property type="term" value="F:vanillate monooxygenase activity"/>
    <property type="evidence" value="ECO:0007669"/>
    <property type="project" value="UniProtKB-EC"/>
</dbReference>
<evidence type="ECO:0000256" key="4">
    <source>
        <dbReference type="ARBA" id="ARBA00023004"/>
    </source>
</evidence>
<dbReference type="InterPro" id="IPR017941">
    <property type="entry name" value="Rieske_2Fe-2S"/>
</dbReference>
<dbReference type="Pfam" id="PF00355">
    <property type="entry name" value="Rieske"/>
    <property type="match status" value="1"/>
</dbReference>
<keyword evidence="5" id="KW-0411">Iron-sulfur</keyword>
<keyword evidence="8" id="KW-1185">Reference proteome</keyword>
<keyword evidence="7" id="KW-0489">Methyltransferase</keyword>
<evidence type="ECO:0000313" key="8">
    <source>
        <dbReference type="Proteomes" id="UP000571950"/>
    </source>
</evidence>